<dbReference type="RefSeq" id="WP_110629219.1">
    <property type="nucleotide sequence ID" value="NZ_CP029788.1"/>
</dbReference>
<sequence>MVDVIVAGGGPVGLMLACELRLAGVDVLVLDRLAERVPHSKALGMHARTLEVLDQRGLVDRFLEGHKRAPATHFAGLRPLEFDASDTRHPYMLLIPQAHTERLLAERAAELGVRIRYGTEVTGLAQDADGVDVEVAGGERLRARFLAGCDGSRSTVRRLLGVGFPGTPATVTAMIADVSLDEPPAQPRLLARYPGGQAGVLEYAPGRYRAMTIQYDTPYDPVADGDNPVTFEEFREVFRAIAGTDHGMRDPLWVSRFGDAARQADRYRVGRVFLAGDAAHIHNPSGGQGLNLGMQDAVNLGWKLAAVVRGQAPQELLDTYHDERHPVGARVLQNTHAQVALSRPGHAVDALRELFAELIRIDEVNDRLTRMISALDVRYPVAGAHPLTGARMPDVDLKTADGDTRLYPLLHSGRGVLLDLADDAALRTTARGWADRVDLVPAHGADPRLDGVAAVLVRPDGHVAWAAPTDVTLPDALTTWFGPARGTR</sequence>
<dbReference type="SUPFAM" id="SSF51905">
    <property type="entry name" value="FAD/NAD(P)-binding domain"/>
    <property type="match status" value="1"/>
</dbReference>
<name>A0A2U9P446_STRAS</name>
<dbReference type="InterPro" id="IPR036188">
    <property type="entry name" value="FAD/NAD-bd_sf"/>
</dbReference>
<dbReference type="GO" id="GO:0071949">
    <property type="term" value="F:FAD binding"/>
    <property type="evidence" value="ECO:0007669"/>
    <property type="project" value="InterPro"/>
</dbReference>
<dbReference type="AlphaFoldDB" id="A0A2U9P446"/>
<dbReference type="Pfam" id="PF21274">
    <property type="entry name" value="Rng_hyd_C"/>
    <property type="match status" value="1"/>
</dbReference>
<keyword evidence="3" id="KW-0274">FAD</keyword>
<dbReference type="InterPro" id="IPR050641">
    <property type="entry name" value="RIFMO-like"/>
</dbReference>
<dbReference type="Gene3D" id="3.50.50.60">
    <property type="entry name" value="FAD/NAD(P)-binding domain"/>
    <property type="match status" value="1"/>
</dbReference>
<dbReference type="Proteomes" id="UP000247634">
    <property type="component" value="Chromosome"/>
</dbReference>
<dbReference type="InterPro" id="IPR002938">
    <property type="entry name" value="FAD-bd"/>
</dbReference>
<dbReference type="Gene3D" id="3.30.70.2450">
    <property type="match status" value="1"/>
</dbReference>
<evidence type="ECO:0000256" key="2">
    <source>
        <dbReference type="ARBA" id="ARBA00022630"/>
    </source>
</evidence>
<protein>
    <recommendedName>
        <fullName evidence="4">FAD-binding domain-containing protein</fullName>
    </recommendedName>
</protein>
<evidence type="ECO:0000313" key="6">
    <source>
        <dbReference type="Proteomes" id="UP000247634"/>
    </source>
</evidence>
<comment type="cofactor">
    <cofactor evidence="1">
        <name>FAD</name>
        <dbReference type="ChEBI" id="CHEBI:57692"/>
    </cofactor>
</comment>
<evidence type="ECO:0000256" key="3">
    <source>
        <dbReference type="ARBA" id="ARBA00022827"/>
    </source>
</evidence>
<dbReference type="OrthoDB" id="8670884at2"/>
<dbReference type="PRINTS" id="PR00420">
    <property type="entry name" value="RNGMNOXGNASE"/>
</dbReference>
<keyword evidence="2" id="KW-0285">Flavoprotein</keyword>
<dbReference type="PANTHER" id="PTHR43004">
    <property type="entry name" value="TRK SYSTEM POTASSIUM UPTAKE PROTEIN"/>
    <property type="match status" value="1"/>
</dbReference>
<accession>A0A2U9P446</accession>
<gene>
    <name evidence="5" type="ORF">DMT42_19730</name>
</gene>
<proteinExistence type="predicted"/>
<evidence type="ECO:0000259" key="4">
    <source>
        <dbReference type="Pfam" id="PF01494"/>
    </source>
</evidence>
<keyword evidence="6" id="KW-1185">Reference proteome</keyword>
<reference evidence="5 6" key="1">
    <citation type="submission" date="2018-06" db="EMBL/GenBank/DDBJ databases">
        <title>The complete genome sequence of a nosiheptide producer Streptomyces actuosus ATCC 25421: deducing the ability of producing a new class III lantibiotics.</title>
        <authorList>
            <person name="Liu W."/>
            <person name="Sun F."/>
            <person name="Hu Y."/>
        </authorList>
    </citation>
    <scope>NUCLEOTIDE SEQUENCE [LARGE SCALE GENOMIC DNA]</scope>
    <source>
        <strain evidence="5 6">ATCC 25421</strain>
    </source>
</reference>
<dbReference type="GO" id="GO:0016709">
    <property type="term" value="F:oxidoreductase activity, acting on paired donors, with incorporation or reduction of molecular oxygen, NAD(P)H as one donor, and incorporation of one atom of oxygen"/>
    <property type="evidence" value="ECO:0007669"/>
    <property type="project" value="UniProtKB-ARBA"/>
</dbReference>
<dbReference type="Pfam" id="PF01494">
    <property type="entry name" value="FAD_binding_3"/>
    <property type="match status" value="1"/>
</dbReference>
<dbReference type="KEGG" id="sact:DMT42_19730"/>
<dbReference type="Gene3D" id="3.40.30.120">
    <property type="match status" value="1"/>
</dbReference>
<evidence type="ECO:0000313" key="5">
    <source>
        <dbReference type="EMBL" id="AWT44317.1"/>
    </source>
</evidence>
<evidence type="ECO:0000256" key="1">
    <source>
        <dbReference type="ARBA" id="ARBA00001974"/>
    </source>
</evidence>
<organism evidence="5 6">
    <name type="scientific">Streptomyces actuosus</name>
    <dbReference type="NCBI Taxonomy" id="1885"/>
    <lineage>
        <taxon>Bacteria</taxon>
        <taxon>Bacillati</taxon>
        <taxon>Actinomycetota</taxon>
        <taxon>Actinomycetes</taxon>
        <taxon>Kitasatosporales</taxon>
        <taxon>Streptomycetaceae</taxon>
        <taxon>Streptomyces</taxon>
    </lineage>
</organism>
<feature type="domain" description="FAD-binding" evidence="4">
    <location>
        <begin position="2"/>
        <end position="335"/>
    </location>
</feature>
<dbReference type="PANTHER" id="PTHR43004:SF19">
    <property type="entry name" value="BINDING MONOOXYGENASE, PUTATIVE (JCVI)-RELATED"/>
    <property type="match status" value="1"/>
</dbReference>
<dbReference type="EMBL" id="CP029788">
    <property type="protein sequence ID" value="AWT44317.1"/>
    <property type="molecule type" value="Genomic_DNA"/>
</dbReference>